<feature type="transmembrane region" description="Helical" evidence="1">
    <location>
        <begin position="53"/>
        <end position="74"/>
    </location>
</feature>
<proteinExistence type="predicted"/>
<name>A0A1N6MR19_9GAMM</name>
<dbReference type="EMBL" id="NIBU01000016">
    <property type="protein sequence ID" value="PHM36272.1"/>
    <property type="molecule type" value="Genomic_DNA"/>
</dbReference>
<dbReference type="OrthoDB" id="6443728at2"/>
<sequence>MKTKNFIFNLGFKKLLNEAKGLEEKLKRSDSEWENINFYDKSYKNYFCLPARFKIVSVFLFIMLVHLSFFFGLAKTIPDFLIDDPNDKIKSVSFISSLILGMIIVFLNVSFTLGGIYYGLIIQKNLNTIILFFSSLIFYLKFINNHDYIYFAFIILSCILIKIILNSQYYAEFILSRIYIRIENINFKKELKKIQGFNKKELREYSREIKLKKRKKIRDEKIKFK</sequence>
<dbReference type="RefSeq" id="WP_086954710.1">
    <property type="nucleotide sequence ID" value="NZ_CAWNQC010000068.1"/>
</dbReference>
<feature type="transmembrane region" description="Helical" evidence="1">
    <location>
        <begin position="125"/>
        <end position="142"/>
    </location>
</feature>
<protein>
    <submittedName>
        <fullName evidence="3">Uncharacterized protein</fullName>
    </submittedName>
</protein>
<evidence type="ECO:0000313" key="2">
    <source>
        <dbReference type="EMBL" id="PHM36272.1"/>
    </source>
</evidence>
<evidence type="ECO:0000256" key="1">
    <source>
        <dbReference type="SAM" id="Phobius"/>
    </source>
</evidence>
<dbReference type="EMBL" id="FTLG01000015">
    <property type="protein sequence ID" value="SIP71293.1"/>
    <property type="molecule type" value="Genomic_DNA"/>
</dbReference>
<reference evidence="4" key="2">
    <citation type="submission" date="2016-12" db="EMBL/GenBank/DDBJ databases">
        <authorList>
            <person name="Gaudriault S."/>
        </authorList>
    </citation>
    <scope>NUCLEOTIDE SEQUENCE [LARGE SCALE GENOMIC DNA]</scope>
    <source>
        <strain evidence="4">HGB1681 (deposited as PTA-6826 in the American Type Culture Collection)</strain>
    </source>
</reference>
<reference evidence="2 5" key="3">
    <citation type="journal article" date="2017" name="Nat. Microbiol.">
        <title>Natural product diversity associated with the nematode symbionts Photorhabdus and Xenorhabdus.</title>
        <authorList>
            <person name="Tobias N.J."/>
            <person name="Wolff H."/>
            <person name="Djahanschiri B."/>
            <person name="Grundmann F."/>
            <person name="Kronenwerth M."/>
            <person name="Shi Y.M."/>
            <person name="Simonyi S."/>
            <person name="Grun P."/>
            <person name="Shapiro-Ilan D."/>
            <person name="Pidot S.J."/>
            <person name="Stinear T.P."/>
            <person name="Ebersberger I."/>
            <person name="Bode H.B."/>
        </authorList>
    </citation>
    <scope>NUCLEOTIDE SEQUENCE [LARGE SCALE GENOMIC DNA]</scope>
    <source>
        <strain evidence="2 5">DSM 16336</strain>
    </source>
</reference>
<keyword evidence="1" id="KW-0812">Transmembrane</keyword>
<organism evidence="3 4">
    <name type="scientific">Xenorhabdus innexi</name>
    <dbReference type="NCBI Taxonomy" id="290109"/>
    <lineage>
        <taxon>Bacteria</taxon>
        <taxon>Pseudomonadati</taxon>
        <taxon>Pseudomonadota</taxon>
        <taxon>Gammaproteobacteria</taxon>
        <taxon>Enterobacterales</taxon>
        <taxon>Morganellaceae</taxon>
        <taxon>Xenorhabdus</taxon>
    </lineage>
</organism>
<dbReference type="Proteomes" id="UP000224871">
    <property type="component" value="Unassembled WGS sequence"/>
</dbReference>
<evidence type="ECO:0000313" key="4">
    <source>
        <dbReference type="Proteomes" id="UP000196435"/>
    </source>
</evidence>
<gene>
    <name evidence="2" type="ORF">Xinn_01806</name>
    <name evidence="3" type="ORF">XIS1_1110070</name>
</gene>
<reference evidence="3" key="1">
    <citation type="submission" date="2016-12" db="EMBL/GenBank/DDBJ databases">
        <authorList>
            <person name="Song W.-J."/>
            <person name="Kurnit D.M."/>
        </authorList>
    </citation>
    <scope>NUCLEOTIDE SEQUENCE [LARGE SCALE GENOMIC DNA]</scope>
    <source>
        <strain evidence="3">HGB1681</strain>
    </source>
</reference>
<evidence type="ECO:0000313" key="5">
    <source>
        <dbReference type="Proteomes" id="UP000224871"/>
    </source>
</evidence>
<evidence type="ECO:0000313" key="3">
    <source>
        <dbReference type="EMBL" id="SIP71293.1"/>
    </source>
</evidence>
<keyword evidence="1" id="KW-1133">Transmembrane helix</keyword>
<dbReference type="Proteomes" id="UP000196435">
    <property type="component" value="Unassembled WGS sequence"/>
</dbReference>
<keyword evidence="5" id="KW-1185">Reference proteome</keyword>
<keyword evidence="1" id="KW-0472">Membrane</keyword>
<feature type="transmembrane region" description="Helical" evidence="1">
    <location>
        <begin position="94"/>
        <end position="118"/>
    </location>
</feature>
<accession>A0A1N6MR19</accession>
<feature type="transmembrane region" description="Helical" evidence="1">
    <location>
        <begin position="148"/>
        <end position="165"/>
    </location>
</feature>
<dbReference type="AlphaFoldDB" id="A0A1N6MR19"/>